<dbReference type="AlphaFoldDB" id="A0A2H0UPE4"/>
<sequence>MTYRIIKQIIYGIFYLLLLVGILFAVYLYLIQPEPTCFDRSQNQGEEGVDCGGPCESCAIRELDPIRVLPGVLLSVPGGGSSFIVQFRNSNATHAAKEFLYTINFYGSQDELISTIEEQSFIYAGEVKFITHPNLKINPDRIKRSEVLISNIDWVLRDEFPKPGIQARQTKLEVSTAKSDRDEVIITGVLSNNNSFILQQASIHARVSDRIGGLVAASKTLLEDIPAFSEKEFSIIMPISPGLADNELQFDLYLEPLQ</sequence>
<evidence type="ECO:0000313" key="3">
    <source>
        <dbReference type="Proteomes" id="UP000229615"/>
    </source>
</evidence>
<keyword evidence="1" id="KW-0812">Transmembrane</keyword>
<dbReference type="Proteomes" id="UP000229615">
    <property type="component" value="Unassembled WGS sequence"/>
</dbReference>
<name>A0A2H0UPE4_9BACT</name>
<keyword evidence="1" id="KW-1133">Transmembrane helix</keyword>
<accession>A0A2H0UPE4</accession>
<dbReference type="EMBL" id="PFBB01000035">
    <property type="protein sequence ID" value="PIR88292.1"/>
    <property type="molecule type" value="Genomic_DNA"/>
</dbReference>
<reference evidence="3" key="1">
    <citation type="submission" date="2017-09" db="EMBL/GenBank/DDBJ databases">
        <title>Depth-based differentiation of microbial function through sediment-hosted aquifers and enrichment of novel symbionts in the deep terrestrial subsurface.</title>
        <authorList>
            <person name="Probst A.J."/>
            <person name="Ladd B."/>
            <person name="Jarett J.K."/>
            <person name="Geller-Mcgrath D.E."/>
            <person name="Sieber C.M.K."/>
            <person name="Emerson J.B."/>
            <person name="Anantharaman K."/>
            <person name="Thomas B.C."/>
            <person name="Malmstrom R."/>
            <person name="Stieglmeier M."/>
            <person name="Klingl A."/>
            <person name="Woyke T."/>
            <person name="Ryan C.M."/>
            <person name="Banfield J.F."/>
        </authorList>
    </citation>
    <scope>NUCLEOTIDE SEQUENCE [LARGE SCALE GENOMIC DNA]</scope>
</reference>
<evidence type="ECO:0000313" key="2">
    <source>
        <dbReference type="EMBL" id="PIR88292.1"/>
    </source>
</evidence>
<keyword evidence="1" id="KW-0472">Membrane</keyword>
<feature type="transmembrane region" description="Helical" evidence="1">
    <location>
        <begin position="9"/>
        <end position="30"/>
    </location>
</feature>
<proteinExistence type="predicted"/>
<protein>
    <submittedName>
        <fullName evidence="2">Uncharacterized protein</fullName>
    </submittedName>
</protein>
<comment type="caution">
    <text evidence="2">The sequence shown here is derived from an EMBL/GenBank/DDBJ whole genome shotgun (WGS) entry which is preliminary data.</text>
</comment>
<evidence type="ECO:0000256" key="1">
    <source>
        <dbReference type="SAM" id="Phobius"/>
    </source>
</evidence>
<gene>
    <name evidence="2" type="ORF">COU09_03060</name>
</gene>
<organism evidence="2 3">
    <name type="scientific">Candidatus Harrisonbacteria bacterium CG10_big_fil_rev_8_21_14_0_10_44_23</name>
    <dbReference type="NCBI Taxonomy" id="1974585"/>
    <lineage>
        <taxon>Bacteria</taxon>
        <taxon>Candidatus Harrisoniibacteriota</taxon>
    </lineage>
</organism>